<gene>
    <name evidence="1" type="ORF">HNR09_000445</name>
</gene>
<dbReference type="EMBL" id="JACCFY010000001">
    <property type="protein sequence ID" value="NYJ77034.1"/>
    <property type="molecule type" value="Genomic_DNA"/>
</dbReference>
<evidence type="ECO:0000313" key="2">
    <source>
        <dbReference type="Proteomes" id="UP000535437"/>
    </source>
</evidence>
<organism evidence="1 2">
    <name type="scientific">Nesterenkonia xinjiangensis</name>
    <dbReference type="NCBI Taxonomy" id="225327"/>
    <lineage>
        <taxon>Bacteria</taxon>
        <taxon>Bacillati</taxon>
        <taxon>Actinomycetota</taxon>
        <taxon>Actinomycetes</taxon>
        <taxon>Micrococcales</taxon>
        <taxon>Micrococcaceae</taxon>
        <taxon>Nesterenkonia</taxon>
    </lineage>
</organism>
<comment type="caution">
    <text evidence="1">The sequence shown here is derived from an EMBL/GenBank/DDBJ whole genome shotgun (WGS) entry which is preliminary data.</text>
</comment>
<dbReference type="RefSeq" id="WP_179540572.1">
    <property type="nucleotide sequence ID" value="NZ_BAAALL010000004.1"/>
</dbReference>
<keyword evidence="2" id="KW-1185">Reference proteome</keyword>
<reference evidence="1 2" key="1">
    <citation type="submission" date="2020-07" db="EMBL/GenBank/DDBJ databases">
        <title>Sequencing the genomes of 1000 actinobacteria strains.</title>
        <authorList>
            <person name="Klenk H.-P."/>
        </authorList>
    </citation>
    <scope>NUCLEOTIDE SEQUENCE [LARGE SCALE GENOMIC DNA]</scope>
    <source>
        <strain evidence="1 2">DSM 15475</strain>
    </source>
</reference>
<dbReference type="AlphaFoldDB" id="A0A7Z0GKD6"/>
<protein>
    <recommendedName>
        <fullName evidence="3">Asp23/Gls24 family envelope stress response protein</fullName>
    </recommendedName>
</protein>
<accession>A0A7Z0GKD6</accession>
<evidence type="ECO:0008006" key="3">
    <source>
        <dbReference type="Google" id="ProtNLM"/>
    </source>
</evidence>
<sequence>MTSEQQQVLDPHAAVVRAIEGVPGVARVVPGFRQILTSAAKSLLRLDTAERATGVDIVTREGSRRVYVDCHIDGTRPATLVAEDVLAAVAEVLSMSPQDVTLRIMRVEQQDDRG</sequence>
<evidence type="ECO:0000313" key="1">
    <source>
        <dbReference type="EMBL" id="NYJ77034.1"/>
    </source>
</evidence>
<name>A0A7Z0GKD6_9MICC</name>
<dbReference type="Proteomes" id="UP000535437">
    <property type="component" value="Unassembled WGS sequence"/>
</dbReference>
<proteinExistence type="predicted"/>